<evidence type="ECO:0000313" key="1">
    <source>
        <dbReference type="EMBL" id="RCX20193.1"/>
    </source>
</evidence>
<sequence>MPTNKGENTKRSDILDKYSQHAIDLFKKGYNCSQAVLAAFCDELDIDFDTALRISAPFGGGMGRMREVCGAVSGMFMAAGMKYGYCDPEDSQAKAEHYKLIQSLASKFKEENGSIICRELLGLGTKVDGPVPEERTKEYYKKRPCAELVGFAAQITGELMGMK</sequence>
<comment type="caution">
    <text evidence="1">The sequence shown here is derived from an EMBL/GenBank/DDBJ whole genome shotgun (WGS) entry which is preliminary data.</text>
</comment>
<dbReference type="Pfam" id="PF09719">
    <property type="entry name" value="C_GCAxxG_C_C"/>
    <property type="match status" value="1"/>
</dbReference>
<organism evidence="1 2">
    <name type="scientific">Anaerobacterium chartisolvens</name>
    <dbReference type="NCBI Taxonomy" id="1297424"/>
    <lineage>
        <taxon>Bacteria</taxon>
        <taxon>Bacillati</taxon>
        <taxon>Bacillota</taxon>
        <taxon>Clostridia</taxon>
        <taxon>Eubacteriales</taxon>
        <taxon>Oscillospiraceae</taxon>
        <taxon>Anaerobacterium</taxon>
    </lineage>
</organism>
<dbReference type="InterPro" id="IPR010181">
    <property type="entry name" value="CGCAxxGCC_motif"/>
</dbReference>
<dbReference type="AlphaFoldDB" id="A0A369BF73"/>
<keyword evidence="2" id="KW-1185">Reference proteome</keyword>
<dbReference type="OrthoDB" id="9791535at2"/>
<dbReference type="Proteomes" id="UP000253034">
    <property type="component" value="Unassembled WGS sequence"/>
</dbReference>
<protein>
    <submittedName>
        <fullName evidence="1">C_GCAxxG_C_C family probable redox protein</fullName>
    </submittedName>
</protein>
<proteinExistence type="predicted"/>
<dbReference type="EMBL" id="QPJT01000002">
    <property type="protein sequence ID" value="RCX20193.1"/>
    <property type="molecule type" value="Genomic_DNA"/>
</dbReference>
<name>A0A369BF73_9FIRM</name>
<reference evidence="1 2" key="1">
    <citation type="submission" date="2018-07" db="EMBL/GenBank/DDBJ databases">
        <title>Genomic Encyclopedia of Type Strains, Phase IV (KMG-IV): sequencing the most valuable type-strain genomes for metagenomic binning, comparative biology and taxonomic classification.</title>
        <authorList>
            <person name="Goeker M."/>
        </authorList>
    </citation>
    <scope>NUCLEOTIDE SEQUENCE [LARGE SCALE GENOMIC DNA]</scope>
    <source>
        <strain evidence="1 2">DSM 27016</strain>
    </source>
</reference>
<evidence type="ECO:0000313" key="2">
    <source>
        <dbReference type="Proteomes" id="UP000253034"/>
    </source>
</evidence>
<gene>
    <name evidence="1" type="ORF">DFR58_102266</name>
</gene>
<dbReference type="NCBIfam" id="TIGR01909">
    <property type="entry name" value="C_GCAxxG_C_C"/>
    <property type="match status" value="1"/>
</dbReference>
<accession>A0A369BF73</accession>